<dbReference type="STRING" id="768710.DesyoDRAFT_1631"/>
<dbReference type="EMBL" id="CM001441">
    <property type="protein sequence ID" value="EHQ88760.1"/>
    <property type="molecule type" value="Genomic_DNA"/>
</dbReference>
<organism evidence="2 3">
    <name type="scientific">Desulfosporosinus youngiae DSM 17734</name>
    <dbReference type="NCBI Taxonomy" id="768710"/>
    <lineage>
        <taxon>Bacteria</taxon>
        <taxon>Bacillati</taxon>
        <taxon>Bacillota</taxon>
        <taxon>Clostridia</taxon>
        <taxon>Eubacteriales</taxon>
        <taxon>Desulfitobacteriaceae</taxon>
        <taxon>Desulfosporosinus</taxon>
    </lineage>
</organism>
<keyword evidence="1" id="KW-1133">Transmembrane helix</keyword>
<dbReference type="OrthoDB" id="1936891at2"/>
<keyword evidence="3" id="KW-1185">Reference proteome</keyword>
<protein>
    <submittedName>
        <fullName evidence="2">Uncharacterized protein</fullName>
    </submittedName>
</protein>
<proteinExistence type="predicted"/>
<feature type="transmembrane region" description="Helical" evidence="1">
    <location>
        <begin position="12"/>
        <end position="33"/>
    </location>
</feature>
<evidence type="ECO:0000313" key="3">
    <source>
        <dbReference type="Proteomes" id="UP000005104"/>
    </source>
</evidence>
<dbReference type="AlphaFoldDB" id="H5Y365"/>
<dbReference type="RefSeq" id="WP_007781536.1">
    <property type="nucleotide sequence ID" value="NZ_CM001441.1"/>
</dbReference>
<name>H5Y365_9FIRM</name>
<evidence type="ECO:0000313" key="2">
    <source>
        <dbReference type="EMBL" id="EHQ88760.1"/>
    </source>
</evidence>
<sequence>MNNNEVSKKGTLLDKISIGIAITLVIVICNEFFQVIPTHKTKLEGALLLSPLLIAPIGIIIGLISIIKDRTILAIWGVIINIILGSFPFFYRILVTLIIGP</sequence>
<dbReference type="HOGENOM" id="CLU_2286983_0_0_9"/>
<accession>H5Y365</accession>
<gene>
    <name evidence="2" type="ORF">DesyoDRAFT_1631</name>
</gene>
<reference evidence="2 3" key="1">
    <citation type="submission" date="2011-11" db="EMBL/GenBank/DDBJ databases">
        <title>The Noncontiguous Finished genome of Desulfosporosinus youngiae DSM 17734.</title>
        <authorList>
            <consortium name="US DOE Joint Genome Institute (JGI-PGF)"/>
            <person name="Lucas S."/>
            <person name="Han J."/>
            <person name="Lapidus A."/>
            <person name="Cheng J.-F."/>
            <person name="Goodwin L."/>
            <person name="Pitluck S."/>
            <person name="Peters L."/>
            <person name="Ovchinnikova G."/>
            <person name="Lu M."/>
            <person name="Land M.L."/>
            <person name="Hauser L."/>
            <person name="Pester M."/>
            <person name="Spring S."/>
            <person name="Ollivier B."/>
            <person name="Rattei T."/>
            <person name="Klenk H.-P."/>
            <person name="Wagner M."/>
            <person name="Loy A."/>
            <person name="Woyke T.J."/>
        </authorList>
    </citation>
    <scope>NUCLEOTIDE SEQUENCE [LARGE SCALE GENOMIC DNA]</scope>
    <source>
        <strain evidence="2 3">DSM 17734</strain>
    </source>
</reference>
<feature type="transmembrane region" description="Helical" evidence="1">
    <location>
        <begin position="45"/>
        <end position="67"/>
    </location>
</feature>
<keyword evidence="1" id="KW-0812">Transmembrane</keyword>
<feature type="transmembrane region" description="Helical" evidence="1">
    <location>
        <begin position="73"/>
        <end position="99"/>
    </location>
</feature>
<keyword evidence="1" id="KW-0472">Membrane</keyword>
<evidence type="ECO:0000256" key="1">
    <source>
        <dbReference type="SAM" id="Phobius"/>
    </source>
</evidence>
<dbReference type="Proteomes" id="UP000005104">
    <property type="component" value="Chromosome"/>
</dbReference>